<dbReference type="EMBL" id="GBXM01026753">
    <property type="protein sequence ID" value="JAH81824.1"/>
    <property type="molecule type" value="Transcribed_RNA"/>
</dbReference>
<protein>
    <submittedName>
        <fullName evidence="1">Uncharacterized protein</fullName>
    </submittedName>
</protein>
<accession>A0A0E9VUJ9</accession>
<sequence length="14" mass="1650">MSKEIQLSDNQFLP</sequence>
<organism evidence="1">
    <name type="scientific">Anguilla anguilla</name>
    <name type="common">European freshwater eel</name>
    <name type="synonym">Muraena anguilla</name>
    <dbReference type="NCBI Taxonomy" id="7936"/>
    <lineage>
        <taxon>Eukaryota</taxon>
        <taxon>Metazoa</taxon>
        <taxon>Chordata</taxon>
        <taxon>Craniata</taxon>
        <taxon>Vertebrata</taxon>
        <taxon>Euteleostomi</taxon>
        <taxon>Actinopterygii</taxon>
        <taxon>Neopterygii</taxon>
        <taxon>Teleostei</taxon>
        <taxon>Anguilliformes</taxon>
        <taxon>Anguillidae</taxon>
        <taxon>Anguilla</taxon>
    </lineage>
</organism>
<proteinExistence type="predicted"/>
<evidence type="ECO:0000313" key="1">
    <source>
        <dbReference type="EMBL" id="JAH81824.1"/>
    </source>
</evidence>
<reference evidence="1" key="1">
    <citation type="submission" date="2014-11" db="EMBL/GenBank/DDBJ databases">
        <authorList>
            <person name="Amaro Gonzalez C."/>
        </authorList>
    </citation>
    <scope>NUCLEOTIDE SEQUENCE</scope>
</reference>
<reference evidence="1" key="2">
    <citation type="journal article" date="2015" name="Fish Shellfish Immunol.">
        <title>Early steps in the European eel (Anguilla anguilla)-Vibrio vulnificus interaction in the gills: Role of the RtxA13 toxin.</title>
        <authorList>
            <person name="Callol A."/>
            <person name="Pajuelo D."/>
            <person name="Ebbesson L."/>
            <person name="Teles M."/>
            <person name="MacKenzie S."/>
            <person name="Amaro C."/>
        </authorList>
    </citation>
    <scope>NUCLEOTIDE SEQUENCE</scope>
</reference>
<name>A0A0E9VUJ9_ANGAN</name>